<gene>
    <name evidence="2" type="ordered locus">Jden_2141</name>
</gene>
<feature type="domain" description="YqaJ viral recombinase" evidence="1">
    <location>
        <begin position="15"/>
        <end position="157"/>
    </location>
</feature>
<reference evidence="2 3" key="1">
    <citation type="journal article" date="2009" name="Stand. Genomic Sci.">
        <title>Complete genome sequence of Jonesia denitrificans type strain (Prevot 55134).</title>
        <authorList>
            <person name="Pukall R."/>
            <person name="Gehrich-Schroter G."/>
            <person name="Lapidus A."/>
            <person name="Nolan M."/>
            <person name="Glavina Del Rio T."/>
            <person name="Lucas S."/>
            <person name="Chen F."/>
            <person name="Tice H."/>
            <person name="Pitluck S."/>
            <person name="Cheng J.F."/>
            <person name="Copeland A."/>
            <person name="Saunders E."/>
            <person name="Brettin T."/>
            <person name="Detter J.C."/>
            <person name="Bruce D."/>
            <person name="Goodwin L."/>
            <person name="Pati A."/>
            <person name="Ivanova N."/>
            <person name="Mavromatis K."/>
            <person name="Ovchinnikova G."/>
            <person name="Chen A."/>
            <person name="Palaniappan K."/>
            <person name="Land M."/>
            <person name="Hauser L."/>
            <person name="Chang Y.J."/>
            <person name="Jeffries C.D."/>
            <person name="Chain P."/>
            <person name="Goker M."/>
            <person name="Bristow J."/>
            <person name="Eisen J.A."/>
            <person name="Markowitz V."/>
            <person name="Hugenholtz P."/>
            <person name="Kyrpides N.C."/>
            <person name="Klenk H.P."/>
            <person name="Han C."/>
        </authorList>
    </citation>
    <scope>NUCLEOTIDE SEQUENCE [LARGE SCALE GENOMIC DNA]</scope>
    <source>
        <strain evidence="3">ATCC 14870 / DSM 20603 / BCRC 15368 / CIP 55.134 / JCM 11481 / NBRC 15587 / NCTC 10816 / Prevot 55134</strain>
    </source>
</reference>
<evidence type="ECO:0000259" key="1">
    <source>
        <dbReference type="Pfam" id="PF09588"/>
    </source>
</evidence>
<dbReference type="InterPro" id="IPR019080">
    <property type="entry name" value="YqaJ_viral_recombinase"/>
</dbReference>
<dbReference type="CDD" id="cd22343">
    <property type="entry name" value="PDDEXK_lambda_exonuclease-like"/>
    <property type="match status" value="1"/>
</dbReference>
<keyword evidence="3" id="KW-1185">Reference proteome</keyword>
<dbReference type="AlphaFoldDB" id="C7R154"/>
<dbReference type="RefSeq" id="WP_015772406.1">
    <property type="nucleotide sequence ID" value="NC_013174.1"/>
</dbReference>
<proteinExistence type="predicted"/>
<organism evidence="2 3">
    <name type="scientific">Jonesia denitrificans (strain ATCC 14870 / DSM 20603 / BCRC 15368 / CIP 55.134 / JCM 11481 / NBRC 15587 / NCTC 10816 / Prevot 55134)</name>
    <name type="common">Listeria denitrificans</name>
    <dbReference type="NCBI Taxonomy" id="471856"/>
    <lineage>
        <taxon>Bacteria</taxon>
        <taxon>Bacillati</taxon>
        <taxon>Actinomycetota</taxon>
        <taxon>Actinomycetes</taxon>
        <taxon>Micrococcales</taxon>
        <taxon>Jonesiaceae</taxon>
        <taxon>Jonesia</taxon>
    </lineage>
</organism>
<dbReference type="InterPro" id="IPR011335">
    <property type="entry name" value="Restrct_endonuc-II-like"/>
</dbReference>
<dbReference type="HOGENOM" id="CLU_065649_2_0_11"/>
<dbReference type="InterPro" id="IPR011604">
    <property type="entry name" value="PDDEXK-like_dom_sf"/>
</dbReference>
<dbReference type="Gene3D" id="3.90.320.10">
    <property type="match status" value="1"/>
</dbReference>
<dbReference type="Proteomes" id="UP000000628">
    <property type="component" value="Chromosome"/>
</dbReference>
<dbReference type="KEGG" id="jde:Jden_2141"/>
<dbReference type="OrthoDB" id="1245848at2"/>
<dbReference type="PANTHER" id="PTHR46609">
    <property type="entry name" value="EXONUCLEASE, PHAGE-TYPE/RECB, C-TERMINAL DOMAIN-CONTAINING PROTEIN"/>
    <property type="match status" value="1"/>
</dbReference>
<dbReference type="eggNOG" id="ENOG503036R">
    <property type="taxonomic scope" value="Bacteria"/>
</dbReference>
<dbReference type="PANTHER" id="PTHR46609:SF6">
    <property type="entry name" value="EXONUCLEASE, PHAGE-TYPE_RECB, C-TERMINAL DOMAIN-CONTAINING PROTEIN-RELATED"/>
    <property type="match status" value="1"/>
</dbReference>
<dbReference type="InterPro" id="IPR051703">
    <property type="entry name" value="NF-kappa-B_Signaling_Reg"/>
</dbReference>
<name>C7R154_JONDD</name>
<dbReference type="EMBL" id="CP001706">
    <property type="protein sequence ID" value="ACV09778.1"/>
    <property type="molecule type" value="Genomic_DNA"/>
</dbReference>
<protein>
    <recommendedName>
        <fullName evidence="1">YqaJ viral recombinase domain-containing protein</fullName>
    </recommendedName>
</protein>
<accession>C7R154</accession>
<evidence type="ECO:0000313" key="3">
    <source>
        <dbReference type="Proteomes" id="UP000000628"/>
    </source>
</evidence>
<dbReference type="Pfam" id="PF09588">
    <property type="entry name" value="YqaJ"/>
    <property type="match status" value="1"/>
</dbReference>
<dbReference type="SUPFAM" id="SSF52980">
    <property type="entry name" value="Restriction endonuclease-like"/>
    <property type="match status" value="1"/>
</dbReference>
<evidence type="ECO:0000313" key="2">
    <source>
        <dbReference type="EMBL" id="ACV09778.1"/>
    </source>
</evidence>
<sequence length="225" mass="25342">MPLKTYTDLVQGTQEWLDARCGIITASVVGKLITPSTLKPASNDTARGVMKTLIAERLTDYVEPIRPTADMERGTFDEPIARSIYAEHHAPVQEVGFMVRDEWGTKIGYSPDGLVGDDGLIEVKSRKQRYQLDTILTGEVPSVHMAQIQCGLLVSGRDWLDYISYRDGMPLWTKRVHPDPRWHEAIITAAQAFESLATSITDQYLRAIEGLPPTERIDYDMMEIF</sequence>
<dbReference type="STRING" id="471856.Jden_2141"/>